<dbReference type="Gene3D" id="3.40.50.1820">
    <property type="entry name" value="alpha/beta hydrolase"/>
    <property type="match status" value="1"/>
</dbReference>
<accession>A0ABR4XSE7</accession>
<organism evidence="1 2">
    <name type="scientific">Oenococcus alcoholitolerans</name>
    <dbReference type="NCBI Taxonomy" id="931074"/>
    <lineage>
        <taxon>Bacteria</taxon>
        <taxon>Bacillati</taxon>
        <taxon>Bacillota</taxon>
        <taxon>Bacilli</taxon>
        <taxon>Lactobacillales</taxon>
        <taxon>Lactobacillaceae</taxon>
        <taxon>Oenococcus</taxon>
    </lineage>
</organism>
<keyword evidence="2" id="KW-1185">Reference proteome</keyword>
<evidence type="ECO:0000313" key="2">
    <source>
        <dbReference type="Proteomes" id="UP000030023"/>
    </source>
</evidence>
<dbReference type="EMBL" id="AXCV01000056">
    <property type="protein sequence ID" value="KGO32249.1"/>
    <property type="molecule type" value="Genomic_DNA"/>
</dbReference>
<dbReference type="InterPro" id="IPR029058">
    <property type="entry name" value="AB_hydrolase_fold"/>
</dbReference>
<dbReference type="SUPFAM" id="SSF53474">
    <property type="entry name" value="alpha/beta-Hydrolases"/>
    <property type="match status" value="1"/>
</dbReference>
<reference evidence="1 2" key="1">
    <citation type="journal article" date="2014" name="Antonie Van Leeuwenhoek">
        <title>Oenococcus alcoholitolerans sp. nov., a lactic acid bacteria isolated from cachaca and ethanol fermentation processes.</title>
        <authorList>
            <person name="Badotti F."/>
            <person name="Moreira A.P."/>
            <person name="Tonon L.A."/>
            <person name="de Lucena B.T."/>
            <person name="Gomes Fde C."/>
            <person name="Kruger R."/>
            <person name="Thompson C.C."/>
            <person name="de Morais M.A.Jr."/>
            <person name="Rosa C.A."/>
            <person name="Thompson F.L."/>
        </authorList>
    </citation>
    <scope>NUCLEOTIDE SEQUENCE [LARGE SCALE GENOMIC DNA]</scope>
    <source>
        <strain evidence="1 2">UFRJ-M7.2.18</strain>
    </source>
</reference>
<gene>
    <name evidence="1" type="ORF">Q757_02160</name>
</gene>
<sequence length="291" mass="33541">MDFFKKHRRFLTFIGAAVVVILLVIFSIRSFVWGRPTDQTGNRSESIPTLYMHGYGAGARSSNGMIAYASRYQGAKKVLTARIASNGSVTLSGNWPKGTKHPLIQVLQLDNTYYNYHVTSKWFYNLIVLLQRRYHIRRYNTVSHSMGNITTMFYQVKYGHDNKLPKLNRQINIAGHFDGIVGMDDTPNKNYFLSDGRPRYINSYYRYLLDHRDGYPSGVRILNIFGNLENGSNSDGDVTNVSAKSLKYLLRGKYLSYREIEIKGKSGQHSRLHENPQVDRYIGQFLWNSKR</sequence>
<proteinExistence type="predicted"/>
<evidence type="ECO:0008006" key="3">
    <source>
        <dbReference type="Google" id="ProtNLM"/>
    </source>
</evidence>
<dbReference type="Proteomes" id="UP000030023">
    <property type="component" value="Unassembled WGS sequence"/>
</dbReference>
<name>A0ABR4XSE7_9LACO</name>
<dbReference type="Pfam" id="PF06028">
    <property type="entry name" value="DUF915"/>
    <property type="match status" value="1"/>
</dbReference>
<comment type="caution">
    <text evidence="1">The sequence shown here is derived from an EMBL/GenBank/DDBJ whole genome shotgun (WGS) entry which is preliminary data.</text>
</comment>
<dbReference type="InterPro" id="IPR010315">
    <property type="entry name" value="DUF915_hydro-like"/>
</dbReference>
<protein>
    <recommendedName>
        <fullName evidence="3">Alpha/beta hydrolase</fullName>
    </recommendedName>
</protein>
<evidence type="ECO:0000313" key="1">
    <source>
        <dbReference type="EMBL" id="KGO32249.1"/>
    </source>
</evidence>